<protein>
    <recommendedName>
        <fullName evidence="2">Phage protein Gp138 N-terminal domain-containing protein</fullName>
    </recommendedName>
</protein>
<dbReference type="Pfam" id="PF22759">
    <property type="entry name" value="E217_GP41"/>
    <property type="match status" value="1"/>
</dbReference>
<dbReference type="Proteomes" id="UP000244896">
    <property type="component" value="Chromosome"/>
</dbReference>
<feature type="region of interest" description="Disordered" evidence="1">
    <location>
        <begin position="306"/>
        <end position="327"/>
    </location>
</feature>
<dbReference type="InterPro" id="IPR054496">
    <property type="entry name" value="E217_GP41"/>
</dbReference>
<organism evidence="3 4">
    <name type="scientific">Ereboglobus luteus</name>
    <dbReference type="NCBI Taxonomy" id="1796921"/>
    <lineage>
        <taxon>Bacteria</taxon>
        <taxon>Pseudomonadati</taxon>
        <taxon>Verrucomicrobiota</taxon>
        <taxon>Opitutia</taxon>
        <taxon>Opitutales</taxon>
        <taxon>Opitutaceae</taxon>
        <taxon>Ereboglobus</taxon>
    </lineage>
</organism>
<dbReference type="Pfam" id="PF18352">
    <property type="entry name" value="Gp138_N"/>
    <property type="match status" value="1"/>
</dbReference>
<accession>A0A2U8E627</accession>
<dbReference type="EMBL" id="CP023004">
    <property type="protein sequence ID" value="AWI10317.1"/>
    <property type="molecule type" value="Genomic_DNA"/>
</dbReference>
<keyword evidence="4" id="KW-1185">Reference proteome</keyword>
<sequence length="541" mass="59943">MRKFEKTFELRLAPRSSWGDEENTIVIKPPLMIDFEVKKDGKPSANTGDFTIYNLGESTRKRIHELKEKSREEEEAGIEKWARVQLSIGYGGNNILVFDGDIKATRDSHEKNNTKTIIEAGEGLYAIAWSYSVHDFEPDASMDSLIKTLAADLSLMPDLAHTPEAGAPYIGKFGGQVSTDDGLFSRKLVVFGNTWEQLKKYTNQRCFIDKERLYVIPQKSWNTTKDLSFKISHENGLIGTPQRKGDSVVVNMLFEPQLMVGALAKLDSRTLPGEYVIDAIAHKHNVVKNEESLTTVTLVKKNKFNKETQGGTGSTGQDTSKKDAQDALKNNATDTTSLDLTSLLDLSKRNMFVDLNCHKLGTIVSFDNEDQTASVDINHNGVYGNKPIKYPILKKVPIFVLSGGKASLTMPVAVGDTCLLLFSDRNIDTWFETGEADAIPASPRTHHISDALAIVGFRPKSKKISDYNTSDVELRNNKALIATCQDGLIRMQSETESLHGLLSNVIKCIEGLVVDTKSGKRITPTDDDLTQIKSQLNALLK</sequence>
<dbReference type="InterPro" id="IPR037026">
    <property type="entry name" value="Vgr_OB-fold_dom_sf"/>
</dbReference>
<name>A0A2U8E627_9BACT</name>
<dbReference type="RefSeq" id="WP_108826220.1">
    <property type="nucleotide sequence ID" value="NZ_CP023004.1"/>
</dbReference>
<dbReference type="KEGG" id="elut:CKA38_14585"/>
<dbReference type="AlphaFoldDB" id="A0A2U8E627"/>
<evidence type="ECO:0000313" key="4">
    <source>
        <dbReference type="Proteomes" id="UP000244896"/>
    </source>
</evidence>
<evidence type="ECO:0000259" key="2">
    <source>
        <dbReference type="Pfam" id="PF18352"/>
    </source>
</evidence>
<dbReference type="InterPro" id="IPR041599">
    <property type="entry name" value="Gp138_N"/>
</dbReference>
<reference evidence="3 4" key="1">
    <citation type="journal article" date="2018" name="Syst. Appl. Microbiol.">
        <title>Ereboglobus luteus gen. nov. sp. nov. from cockroach guts, and new insights into the oxygen relationship of the genera Opitutus and Didymococcus (Verrucomicrobia: Opitutaceae).</title>
        <authorList>
            <person name="Tegtmeier D."/>
            <person name="Belitz A."/>
            <person name="Radek R."/>
            <person name="Heimerl T."/>
            <person name="Brune A."/>
        </authorList>
    </citation>
    <scope>NUCLEOTIDE SEQUENCE [LARGE SCALE GENOMIC DNA]</scope>
    <source>
        <strain evidence="3 4">Ho45</strain>
    </source>
</reference>
<evidence type="ECO:0000256" key="1">
    <source>
        <dbReference type="SAM" id="MobiDB-lite"/>
    </source>
</evidence>
<evidence type="ECO:0000313" key="3">
    <source>
        <dbReference type="EMBL" id="AWI10317.1"/>
    </source>
</evidence>
<proteinExistence type="predicted"/>
<feature type="domain" description="Phage protein Gp138 N-terminal" evidence="2">
    <location>
        <begin position="361"/>
        <end position="456"/>
    </location>
</feature>
<dbReference type="OrthoDB" id="1903830at2"/>
<dbReference type="Gene3D" id="2.40.50.230">
    <property type="entry name" value="Gp5 N-terminal domain"/>
    <property type="match status" value="1"/>
</dbReference>
<gene>
    <name evidence="3" type="ORF">CKA38_14585</name>
</gene>